<sequence>MRPAARAIPSVDGGSRPTVSSAKYVGRVGALAVFLGVGAALAMPTAQADTGGSAHSSGSGSSSHSASAKKSPGSANHRAQGKSARVAIASTSSRVTAVHRTIGSSGRSGANDPGTPVTSPADLAAVAYTRRRPVALQQRAEVTTAVTLTNEVSPLGTQQQISREQLAMQAVNTLPVKLMKIILRQGFLAAANKQFALVGGPDAANLAALDNAVDEYALASAFSEQILNPMNPAVVTQVAPPHSWYGVDVGGSRLLYDNPDTIYRFIPVNKTSDYVITGRFYDEIPADTTFSVLEGSSGKTSTILSLSDIDVSDDGSFVITVNGDPAAPGEKNHLQLTSSSTLVAVRNTLGDWNTEEPMDLAVHKVGGPPNSLFAQLGGFLFFGSVVNDNPVLANLVSLVPPLPIADAPIVRGTLTALLMVIRGANQEAKYMALATTDPETGMPRQPNTMTQPASNAEFLANQLQSNGYFQLADDEALVLTIDPGNAGFVSIPVYNDWTITDDYWNELTSLNSDQAVRNDDGTYTVVISPTDPLVANWISTGGLNQGIISMRFQDLNTDDPAQPGVQAEVVKLSELTHDTNGTAVITQAQRDEQLTLRKAGFDKRWAPYPQA</sequence>
<reference evidence="3 4" key="1">
    <citation type="submission" date="2022-11" db="EMBL/GenBank/DDBJ databases">
        <title>Mycobacterium sp. nov.</title>
        <authorList>
            <person name="Papic B."/>
            <person name="Spicic S."/>
            <person name="Duvnjak S."/>
        </authorList>
    </citation>
    <scope>NUCLEOTIDE SEQUENCE [LARGE SCALE GENOMIC DNA]</scope>
    <source>
        <strain evidence="3 4">CVI_P4</strain>
    </source>
</reference>
<feature type="region of interest" description="Disordered" evidence="1">
    <location>
        <begin position="1"/>
        <end position="20"/>
    </location>
</feature>
<protein>
    <submittedName>
        <fullName evidence="3">DUF1214 domain-containing protein</fullName>
    </submittedName>
</protein>
<accession>A0ABT3SJF9</accession>
<dbReference type="Proteomes" id="UP001300745">
    <property type="component" value="Unassembled WGS sequence"/>
</dbReference>
<name>A0ABT3SJF9_9MYCO</name>
<evidence type="ECO:0000256" key="1">
    <source>
        <dbReference type="SAM" id="MobiDB-lite"/>
    </source>
</evidence>
<evidence type="ECO:0000313" key="4">
    <source>
        <dbReference type="Proteomes" id="UP001300745"/>
    </source>
</evidence>
<gene>
    <name evidence="3" type="ORF">ORI27_19880</name>
</gene>
<keyword evidence="4" id="KW-1185">Reference proteome</keyword>
<dbReference type="SUPFAM" id="SSF160935">
    <property type="entry name" value="VPA0735-like"/>
    <property type="match status" value="1"/>
</dbReference>
<organism evidence="3 4">
    <name type="scientific">Mycobacterium pinniadriaticum</name>
    <dbReference type="NCBI Taxonomy" id="2994102"/>
    <lineage>
        <taxon>Bacteria</taxon>
        <taxon>Bacillati</taxon>
        <taxon>Actinomycetota</taxon>
        <taxon>Actinomycetes</taxon>
        <taxon>Mycobacteriales</taxon>
        <taxon>Mycobacteriaceae</taxon>
        <taxon>Mycobacterium</taxon>
    </lineage>
</organism>
<proteinExistence type="predicted"/>
<evidence type="ECO:0000313" key="3">
    <source>
        <dbReference type="EMBL" id="MCX2938962.1"/>
    </source>
</evidence>
<dbReference type="EMBL" id="JAPJDO010000019">
    <property type="protein sequence ID" value="MCX2938962.1"/>
    <property type="molecule type" value="Genomic_DNA"/>
</dbReference>
<dbReference type="InterPro" id="IPR037049">
    <property type="entry name" value="DUF1214_C_sf"/>
</dbReference>
<evidence type="ECO:0000259" key="2">
    <source>
        <dbReference type="Pfam" id="PF06742"/>
    </source>
</evidence>
<dbReference type="Gene3D" id="2.60.120.600">
    <property type="entry name" value="Domain of unknown function DUF1214, C-terminal domain"/>
    <property type="match status" value="1"/>
</dbReference>
<feature type="domain" description="DUF1214" evidence="2">
    <location>
        <begin position="479"/>
        <end position="545"/>
    </location>
</feature>
<feature type="compositionally biased region" description="Low complexity" evidence="1">
    <location>
        <begin position="51"/>
        <end position="75"/>
    </location>
</feature>
<feature type="region of interest" description="Disordered" evidence="1">
    <location>
        <begin position="47"/>
        <end position="118"/>
    </location>
</feature>
<dbReference type="InterPro" id="IPR010621">
    <property type="entry name" value="DUF1214"/>
</dbReference>
<comment type="caution">
    <text evidence="3">The sequence shown here is derived from an EMBL/GenBank/DDBJ whole genome shotgun (WGS) entry which is preliminary data.</text>
</comment>
<dbReference type="Pfam" id="PF06742">
    <property type="entry name" value="DUF1214"/>
    <property type="match status" value="1"/>
</dbReference>